<sequence length="250" mass="28648">MELWEYTSEMLDCFWKRWNSEYLLALREQYKRSHKHPRLEEKWHPKLNDYVIIHDDSLKRGQWKSGQITGSPDDSKRTVQIRLANRETITRPINRISPLEISTPQNQPSTYNEEANRNDNQRKSTKKESSLLSMMTNSTTTMMNFCTIAALTILFTFITGCTASSEISVNHKCPDTITIAKKIVYADQCLSKGIAVASVKESSTNAQYLCWFPIICSLGHFPTPLLPNSGYCGRECSCSTWTKTCSYYNG</sequence>
<evidence type="ECO:0000313" key="4">
    <source>
        <dbReference type="Proteomes" id="UP000252519"/>
    </source>
</evidence>
<feature type="region of interest" description="Disordered" evidence="1">
    <location>
        <begin position="94"/>
        <end position="130"/>
    </location>
</feature>
<dbReference type="PANTHER" id="PTHR47331">
    <property type="entry name" value="PHD-TYPE DOMAIN-CONTAINING PROTEIN"/>
    <property type="match status" value="1"/>
</dbReference>
<comment type="caution">
    <text evidence="3">The sequence shown here is derived from an EMBL/GenBank/DDBJ whole genome shotgun (WGS) entry which is preliminary data.</text>
</comment>
<evidence type="ECO:0000256" key="1">
    <source>
        <dbReference type="SAM" id="MobiDB-lite"/>
    </source>
</evidence>
<dbReference type="Proteomes" id="UP000252519">
    <property type="component" value="Unassembled WGS sequence"/>
</dbReference>
<evidence type="ECO:0000313" key="3">
    <source>
        <dbReference type="EMBL" id="RCN45770.1"/>
    </source>
</evidence>
<feature type="domain" description="DUF5641" evidence="2">
    <location>
        <begin position="4"/>
        <end position="99"/>
    </location>
</feature>
<keyword evidence="4" id="KW-1185">Reference proteome</keyword>
<dbReference type="InterPro" id="IPR040676">
    <property type="entry name" value="DUF5641"/>
</dbReference>
<organism evidence="3 4">
    <name type="scientific">Ancylostoma caninum</name>
    <name type="common">Dog hookworm</name>
    <dbReference type="NCBI Taxonomy" id="29170"/>
    <lineage>
        <taxon>Eukaryota</taxon>
        <taxon>Metazoa</taxon>
        <taxon>Ecdysozoa</taxon>
        <taxon>Nematoda</taxon>
        <taxon>Chromadorea</taxon>
        <taxon>Rhabditida</taxon>
        <taxon>Rhabditina</taxon>
        <taxon>Rhabditomorpha</taxon>
        <taxon>Strongyloidea</taxon>
        <taxon>Ancylostomatidae</taxon>
        <taxon>Ancylostomatinae</taxon>
        <taxon>Ancylostoma</taxon>
    </lineage>
</organism>
<protein>
    <recommendedName>
        <fullName evidence="2">DUF5641 domain-containing protein</fullName>
    </recommendedName>
</protein>
<gene>
    <name evidence="3" type="ORF">ANCCAN_08220</name>
</gene>
<feature type="compositionally biased region" description="Polar residues" evidence="1">
    <location>
        <begin position="100"/>
        <end position="113"/>
    </location>
</feature>
<proteinExistence type="predicted"/>
<evidence type="ECO:0000259" key="2">
    <source>
        <dbReference type="Pfam" id="PF18701"/>
    </source>
</evidence>
<dbReference type="PANTHER" id="PTHR47331:SF1">
    <property type="entry name" value="GAG-LIKE PROTEIN"/>
    <property type="match status" value="1"/>
</dbReference>
<dbReference type="EMBL" id="JOJR01000093">
    <property type="protein sequence ID" value="RCN45770.1"/>
    <property type="molecule type" value="Genomic_DNA"/>
</dbReference>
<dbReference type="STRING" id="29170.A0A368GRT8"/>
<dbReference type="OrthoDB" id="6430111at2759"/>
<dbReference type="Pfam" id="PF18701">
    <property type="entry name" value="DUF5641"/>
    <property type="match status" value="1"/>
</dbReference>
<accession>A0A368GRT8</accession>
<name>A0A368GRT8_ANCCA</name>
<reference evidence="3 4" key="1">
    <citation type="submission" date="2014-10" db="EMBL/GenBank/DDBJ databases">
        <title>Draft genome of the hookworm Ancylostoma caninum.</title>
        <authorList>
            <person name="Mitreva M."/>
        </authorList>
    </citation>
    <scope>NUCLEOTIDE SEQUENCE [LARGE SCALE GENOMIC DNA]</scope>
    <source>
        <strain evidence="3 4">Baltimore</strain>
    </source>
</reference>
<feature type="compositionally biased region" description="Basic and acidic residues" evidence="1">
    <location>
        <begin position="114"/>
        <end position="129"/>
    </location>
</feature>
<dbReference type="AlphaFoldDB" id="A0A368GRT8"/>